<name>A0A1M7GVQ6_9ACTN</name>
<keyword evidence="2" id="KW-1185">Reference proteome</keyword>
<dbReference type="OrthoDB" id="4160340at2"/>
<organism evidence="1 2">
    <name type="scientific">Actinacidiphila paucisporea</name>
    <dbReference type="NCBI Taxonomy" id="310782"/>
    <lineage>
        <taxon>Bacteria</taxon>
        <taxon>Bacillati</taxon>
        <taxon>Actinomycetota</taxon>
        <taxon>Actinomycetes</taxon>
        <taxon>Kitasatosporales</taxon>
        <taxon>Streptomycetaceae</taxon>
        <taxon>Actinacidiphila</taxon>
    </lineage>
</organism>
<dbReference type="EMBL" id="FRBI01000009">
    <property type="protein sequence ID" value="SHM20323.1"/>
    <property type="molecule type" value="Genomic_DNA"/>
</dbReference>
<evidence type="ECO:0000313" key="1">
    <source>
        <dbReference type="EMBL" id="SHM20323.1"/>
    </source>
</evidence>
<dbReference type="RefSeq" id="WP_073498669.1">
    <property type="nucleotide sequence ID" value="NZ_FRBI01000009.1"/>
</dbReference>
<proteinExistence type="predicted"/>
<accession>A0A1M7GVQ6</accession>
<dbReference type="AlphaFoldDB" id="A0A1M7GVQ6"/>
<evidence type="ECO:0000313" key="2">
    <source>
        <dbReference type="Proteomes" id="UP000184111"/>
    </source>
</evidence>
<sequence length="218" mass="23175">MPTAAHRRELIRSQRRSDRLLPPVVRRLVAGLDPQPPWLPRRVAAVVAHDLDQDAGVGAVQLVWRPGSARAETFTAGVERVAGTWQESAGGGADSATQDPRRAVGQAGQVGVIEVVTSHGLRSQAHMAARPGLPHHEAPWVGTTQLQVAAEAECLLVGERRVPVPEHGTMLLAWTSPPTTPSARRPVIVALGPDGTELSRLAPEEAIDSYTWGLLGAA</sequence>
<reference evidence="1 2" key="1">
    <citation type="submission" date="2016-11" db="EMBL/GenBank/DDBJ databases">
        <authorList>
            <person name="Jaros S."/>
            <person name="Januszkiewicz K."/>
            <person name="Wedrychowicz H."/>
        </authorList>
    </citation>
    <scope>NUCLEOTIDE SEQUENCE [LARGE SCALE GENOMIC DNA]</scope>
    <source>
        <strain evidence="1 2">CGMCC 4.2025</strain>
    </source>
</reference>
<protein>
    <submittedName>
        <fullName evidence="1">Uncharacterized protein</fullName>
    </submittedName>
</protein>
<dbReference type="Proteomes" id="UP000184111">
    <property type="component" value="Unassembled WGS sequence"/>
</dbReference>
<gene>
    <name evidence="1" type="ORF">SAMN05216499_10987</name>
</gene>